<dbReference type="RefSeq" id="XP_008045439.1">
    <property type="nucleotide sequence ID" value="XM_008047248.1"/>
</dbReference>
<gene>
    <name evidence="1" type="ORF">TRAVEDRAFT_32377</name>
</gene>
<keyword evidence="2" id="KW-1185">Reference proteome</keyword>
<evidence type="ECO:0000313" key="1">
    <source>
        <dbReference type="EMBL" id="EIW51610.1"/>
    </source>
</evidence>
<dbReference type="Proteomes" id="UP000054317">
    <property type="component" value="Unassembled WGS sequence"/>
</dbReference>
<organism evidence="1 2">
    <name type="scientific">Trametes versicolor (strain FP-101664)</name>
    <name type="common">White-rot fungus</name>
    <name type="synonym">Coriolus versicolor</name>
    <dbReference type="NCBI Taxonomy" id="717944"/>
    <lineage>
        <taxon>Eukaryota</taxon>
        <taxon>Fungi</taxon>
        <taxon>Dikarya</taxon>
        <taxon>Basidiomycota</taxon>
        <taxon>Agaricomycotina</taxon>
        <taxon>Agaricomycetes</taxon>
        <taxon>Polyporales</taxon>
        <taxon>Polyporaceae</taxon>
        <taxon>Trametes</taxon>
    </lineage>
</organism>
<sequence>MPAPISLDYWPAYSDRDENLEVFFAIYKPPLPSSSVRDLRWSICWKIQNHLSWRHIQAVQEQSLLGLPPQPRYVYWGALTKSAGPADASALRHLMGVYSLADRRRLEQLALEIPVMAPGGTWNCQDWLQELLNRMVAAGLLSREGWEAVFAFMRAAY</sequence>
<accession>R7S7K0</accession>
<proteinExistence type="predicted"/>
<dbReference type="EMBL" id="JH711799">
    <property type="protein sequence ID" value="EIW51610.1"/>
    <property type="molecule type" value="Genomic_DNA"/>
</dbReference>
<dbReference type="OrthoDB" id="37659at2759"/>
<dbReference type="AlphaFoldDB" id="R7S7K0"/>
<dbReference type="GeneID" id="19413689"/>
<protein>
    <submittedName>
        <fullName evidence="1">Uncharacterized protein</fullName>
    </submittedName>
</protein>
<dbReference type="OMA" id="ETHNSHR"/>
<name>R7S7K0_TRAVS</name>
<evidence type="ECO:0000313" key="2">
    <source>
        <dbReference type="Proteomes" id="UP000054317"/>
    </source>
</evidence>
<dbReference type="KEGG" id="tvs:TRAVEDRAFT_32377"/>
<reference evidence="2" key="1">
    <citation type="journal article" date="2012" name="Science">
        <title>The Paleozoic origin of enzymatic lignin decomposition reconstructed from 31 fungal genomes.</title>
        <authorList>
            <person name="Floudas D."/>
            <person name="Binder M."/>
            <person name="Riley R."/>
            <person name="Barry K."/>
            <person name="Blanchette R.A."/>
            <person name="Henrissat B."/>
            <person name="Martinez A.T."/>
            <person name="Otillar R."/>
            <person name="Spatafora J.W."/>
            <person name="Yadav J.S."/>
            <person name="Aerts A."/>
            <person name="Benoit I."/>
            <person name="Boyd A."/>
            <person name="Carlson A."/>
            <person name="Copeland A."/>
            <person name="Coutinho P.M."/>
            <person name="de Vries R.P."/>
            <person name="Ferreira P."/>
            <person name="Findley K."/>
            <person name="Foster B."/>
            <person name="Gaskell J."/>
            <person name="Glotzer D."/>
            <person name="Gorecki P."/>
            <person name="Heitman J."/>
            <person name="Hesse C."/>
            <person name="Hori C."/>
            <person name="Igarashi K."/>
            <person name="Jurgens J.A."/>
            <person name="Kallen N."/>
            <person name="Kersten P."/>
            <person name="Kohler A."/>
            <person name="Kuees U."/>
            <person name="Kumar T.K.A."/>
            <person name="Kuo A."/>
            <person name="LaButti K."/>
            <person name="Larrondo L.F."/>
            <person name="Lindquist E."/>
            <person name="Ling A."/>
            <person name="Lombard V."/>
            <person name="Lucas S."/>
            <person name="Lundell T."/>
            <person name="Martin R."/>
            <person name="McLaughlin D.J."/>
            <person name="Morgenstern I."/>
            <person name="Morin E."/>
            <person name="Murat C."/>
            <person name="Nagy L.G."/>
            <person name="Nolan M."/>
            <person name="Ohm R.A."/>
            <person name="Patyshakuliyeva A."/>
            <person name="Rokas A."/>
            <person name="Ruiz-Duenas F.J."/>
            <person name="Sabat G."/>
            <person name="Salamov A."/>
            <person name="Samejima M."/>
            <person name="Schmutz J."/>
            <person name="Slot J.C."/>
            <person name="St John F."/>
            <person name="Stenlid J."/>
            <person name="Sun H."/>
            <person name="Sun S."/>
            <person name="Syed K."/>
            <person name="Tsang A."/>
            <person name="Wiebenga A."/>
            <person name="Young D."/>
            <person name="Pisabarro A."/>
            <person name="Eastwood D.C."/>
            <person name="Martin F."/>
            <person name="Cullen D."/>
            <person name="Grigoriev I.V."/>
            <person name="Hibbett D.S."/>
        </authorList>
    </citation>
    <scope>NUCLEOTIDE SEQUENCE [LARGE SCALE GENOMIC DNA]</scope>
    <source>
        <strain evidence="2">FP-101664</strain>
    </source>
</reference>